<dbReference type="InterPro" id="IPR011044">
    <property type="entry name" value="Quino_amine_DH_bsu"/>
</dbReference>
<proteinExistence type="predicted"/>
<dbReference type="EMBL" id="CP036298">
    <property type="protein sequence ID" value="QDV25530.1"/>
    <property type="molecule type" value="Genomic_DNA"/>
</dbReference>
<keyword evidence="2" id="KW-1185">Reference proteome</keyword>
<dbReference type="OrthoDB" id="223529at2"/>
<dbReference type="InterPro" id="IPR015943">
    <property type="entry name" value="WD40/YVTN_repeat-like_dom_sf"/>
</dbReference>
<dbReference type="KEGG" id="ahel:Q31a_38560"/>
<dbReference type="AlphaFoldDB" id="A0A518GAC7"/>
<sequence length="169" mass="18195">MATVGSQYGASIWDVASGRLLLNFRNTNDNKRHPDPAVSIDAIQLVSGVGFSPSGASFAICDMLGIKLIETQTGLVLRVIDAPFRYHSGKSQFVFSADGQLITLLGTYPEQGESPTISTWSTSSGERLLMLPIEAEAAAYSADGKWFAAGEPRAQEALAVWQNLAHHLR</sequence>
<accession>A0A518GAC7</accession>
<dbReference type="Gene3D" id="2.130.10.10">
    <property type="entry name" value="YVTN repeat-like/Quinoprotein amine dehydrogenase"/>
    <property type="match status" value="1"/>
</dbReference>
<dbReference type="Proteomes" id="UP000318017">
    <property type="component" value="Chromosome"/>
</dbReference>
<dbReference type="RefSeq" id="WP_145080724.1">
    <property type="nucleotide sequence ID" value="NZ_CP036298.1"/>
</dbReference>
<organism evidence="1 2">
    <name type="scientific">Aureliella helgolandensis</name>
    <dbReference type="NCBI Taxonomy" id="2527968"/>
    <lineage>
        <taxon>Bacteria</taxon>
        <taxon>Pseudomonadati</taxon>
        <taxon>Planctomycetota</taxon>
        <taxon>Planctomycetia</taxon>
        <taxon>Pirellulales</taxon>
        <taxon>Pirellulaceae</taxon>
        <taxon>Aureliella</taxon>
    </lineage>
</organism>
<evidence type="ECO:0000313" key="1">
    <source>
        <dbReference type="EMBL" id="QDV25530.1"/>
    </source>
</evidence>
<evidence type="ECO:0000313" key="2">
    <source>
        <dbReference type="Proteomes" id="UP000318017"/>
    </source>
</evidence>
<protein>
    <recommendedName>
        <fullName evidence="3">WD domain, G-beta repeat</fullName>
    </recommendedName>
</protein>
<reference evidence="1 2" key="1">
    <citation type="submission" date="2019-02" db="EMBL/GenBank/DDBJ databases">
        <title>Deep-cultivation of Planctomycetes and their phenomic and genomic characterization uncovers novel biology.</title>
        <authorList>
            <person name="Wiegand S."/>
            <person name="Jogler M."/>
            <person name="Boedeker C."/>
            <person name="Pinto D."/>
            <person name="Vollmers J."/>
            <person name="Rivas-Marin E."/>
            <person name="Kohn T."/>
            <person name="Peeters S.H."/>
            <person name="Heuer A."/>
            <person name="Rast P."/>
            <person name="Oberbeckmann S."/>
            <person name="Bunk B."/>
            <person name="Jeske O."/>
            <person name="Meyerdierks A."/>
            <person name="Storesund J.E."/>
            <person name="Kallscheuer N."/>
            <person name="Luecker S."/>
            <person name="Lage O.M."/>
            <person name="Pohl T."/>
            <person name="Merkel B.J."/>
            <person name="Hornburger P."/>
            <person name="Mueller R.-W."/>
            <person name="Bruemmer F."/>
            <person name="Labrenz M."/>
            <person name="Spormann A.M."/>
            <person name="Op den Camp H."/>
            <person name="Overmann J."/>
            <person name="Amann R."/>
            <person name="Jetten M.S.M."/>
            <person name="Mascher T."/>
            <person name="Medema M.H."/>
            <person name="Devos D.P."/>
            <person name="Kaster A.-K."/>
            <person name="Ovreas L."/>
            <person name="Rohde M."/>
            <person name="Galperin M.Y."/>
            <person name="Jogler C."/>
        </authorList>
    </citation>
    <scope>NUCLEOTIDE SEQUENCE [LARGE SCALE GENOMIC DNA]</scope>
    <source>
        <strain evidence="1 2">Q31a</strain>
    </source>
</reference>
<gene>
    <name evidence="1" type="ORF">Q31a_38560</name>
</gene>
<evidence type="ECO:0008006" key="3">
    <source>
        <dbReference type="Google" id="ProtNLM"/>
    </source>
</evidence>
<name>A0A518GAC7_9BACT</name>
<dbReference type="SUPFAM" id="SSF50969">
    <property type="entry name" value="YVTN repeat-like/Quinoprotein amine dehydrogenase"/>
    <property type="match status" value="1"/>
</dbReference>